<dbReference type="Pfam" id="PF00583">
    <property type="entry name" value="Acetyltransf_1"/>
    <property type="match status" value="1"/>
</dbReference>
<keyword evidence="3" id="KW-1185">Reference proteome</keyword>
<evidence type="ECO:0000259" key="1">
    <source>
        <dbReference type="PROSITE" id="PS51186"/>
    </source>
</evidence>
<dbReference type="Proteomes" id="UP001384579">
    <property type="component" value="Unassembled WGS sequence"/>
</dbReference>
<dbReference type="EMBL" id="JBBLXS010000888">
    <property type="protein sequence ID" value="MEK0189018.1"/>
    <property type="molecule type" value="Genomic_DNA"/>
</dbReference>
<organism evidence="2 3">
    <name type="scientific">Microcoleus anatoxicus PTRS2</name>
    <dbReference type="NCBI Taxonomy" id="2705321"/>
    <lineage>
        <taxon>Bacteria</taxon>
        <taxon>Bacillati</taxon>
        <taxon>Cyanobacteriota</taxon>
        <taxon>Cyanophyceae</taxon>
        <taxon>Oscillatoriophycideae</taxon>
        <taxon>Oscillatoriales</taxon>
        <taxon>Microcoleaceae</taxon>
        <taxon>Microcoleus</taxon>
        <taxon>Microcoleus anatoxicus</taxon>
    </lineage>
</organism>
<comment type="caution">
    <text evidence="2">The sequence shown here is derived from an EMBL/GenBank/DDBJ whole genome shotgun (WGS) entry which is preliminary data.</text>
</comment>
<protein>
    <submittedName>
        <fullName evidence="2">GNAT family N-acetyltransferase</fullName>
    </submittedName>
</protein>
<feature type="non-terminal residue" evidence="2">
    <location>
        <position position="346"/>
    </location>
</feature>
<dbReference type="InterPro" id="IPR016181">
    <property type="entry name" value="Acyl_CoA_acyltransferase"/>
</dbReference>
<dbReference type="RefSeq" id="WP_340542354.1">
    <property type="nucleotide sequence ID" value="NZ_JBBLXS010000888.1"/>
</dbReference>
<dbReference type="Gene3D" id="3.40.630.30">
    <property type="match status" value="1"/>
</dbReference>
<sequence length="346" mass="38880">MTATTIPIALIAPYSHRLATVEDAKAIAPLWQAFAAERESIDPSMLVKPNFDFEKYVTSQIEKPLSFCWLLEHSDSIIGCLFIYYYDEAPPANLPEYLIQQHNINNPFQTRRVGSVLGMYVQPEHRKSEAIQMLAKAAIAHAKTMKVSDIDLLIAADQSGMQAMLQRAGFTKAAVQYTRHYDIPTDAELPSLHPPHPELPDVELPTPIAIPLRHPQTNELLRNSQEEPVFLIPLVDDKGELLKSSSGQNVYPELLLDPATNSWVIDAEDKLVACPILRDENGEIVENQGLVQFSRPAYQIVDGKPALMRDETGNYVFCDVERDKQGKILKTPDGFPIFKQPQIQIR</sequence>
<dbReference type="PROSITE" id="PS51186">
    <property type="entry name" value="GNAT"/>
    <property type="match status" value="1"/>
</dbReference>
<name>A0ABU8YXJ0_9CYAN</name>
<reference evidence="2 3" key="1">
    <citation type="journal article" date="2020" name="Harmful Algae">
        <title>Molecular and morphological characterization of a novel dihydroanatoxin-a producing Microcoleus species (cyanobacteria) from the Russian River, California, USA.</title>
        <authorList>
            <person name="Conklin K.Y."/>
            <person name="Stancheva R."/>
            <person name="Otten T.G."/>
            <person name="Fadness R."/>
            <person name="Boyer G.L."/>
            <person name="Read B."/>
            <person name="Zhang X."/>
            <person name="Sheath R.G."/>
        </authorList>
    </citation>
    <scope>NUCLEOTIDE SEQUENCE [LARGE SCALE GENOMIC DNA]</scope>
    <source>
        <strain evidence="2 3">PTRS2</strain>
    </source>
</reference>
<evidence type="ECO:0000313" key="3">
    <source>
        <dbReference type="Proteomes" id="UP001384579"/>
    </source>
</evidence>
<evidence type="ECO:0000313" key="2">
    <source>
        <dbReference type="EMBL" id="MEK0189018.1"/>
    </source>
</evidence>
<accession>A0ABU8YXJ0</accession>
<feature type="domain" description="N-acetyltransferase" evidence="1">
    <location>
        <begin position="14"/>
        <end position="190"/>
    </location>
</feature>
<dbReference type="InterPro" id="IPR000182">
    <property type="entry name" value="GNAT_dom"/>
</dbReference>
<gene>
    <name evidence="2" type="ORF">WMG39_29855</name>
</gene>
<dbReference type="SUPFAM" id="SSF55729">
    <property type="entry name" value="Acyl-CoA N-acyltransferases (Nat)"/>
    <property type="match status" value="1"/>
</dbReference>
<proteinExistence type="predicted"/>